<feature type="coiled-coil region" evidence="1">
    <location>
        <begin position="51"/>
        <end position="110"/>
    </location>
</feature>
<gene>
    <name evidence="3" type="ORF">PILCRDRAFT_11037</name>
</gene>
<dbReference type="HOGENOM" id="CLU_073385_0_0_1"/>
<evidence type="ECO:0000313" key="3">
    <source>
        <dbReference type="EMBL" id="KIM78571.1"/>
    </source>
</evidence>
<organism evidence="3 4">
    <name type="scientific">Piloderma croceum (strain F 1598)</name>
    <dbReference type="NCBI Taxonomy" id="765440"/>
    <lineage>
        <taxon>Eukaryota</taxon>
        <taxon>Fungi</taxon>
        <taxon>Dikarya</taxon>
        <taxon>Basidiomycota</taxon>
        <taxon>Agaricomycotina</taxon>
        <taxon>Agaricomycetes</taxon>
        <taxon>Agaricomycetidae</taxon>
        <taxon>Atheliales</taxon>
        <taxon>Atheliaceae</taxon>
        <taxon>Piloderma</taxon>
    </lineage>
</organism>
<dbReference type="AlphaFoldDB" id="A0A0C3FF10"/>
<dbReference type="Proteomes" id="UP000054166">
    <property type="component" value="Unassembled WGS sequence"/>
</dbReference>
<dbReference type="InParanoid" id="A0A0C3FF10"/>
<name>A0A0C3FF10_PILCF</name>
<evidence type="ECO:0000256" key="1">
    <source>
        <dbReference type="SAM" id="Coils"/>
    </source>
</evidence>
<sequence length="328" mass="36000">MDVLLGKLSRADGLHSDHREVIGCLHELCTNTIHSTETQLANQQASDEAEKKKMEEDMKRIDEMARLENEREAKEKADVLKQMLDEQENLKAMEHELEMKKQALRDAQKAADILVDDQDQDQDDGASISTIGDQVVPKKTKRQGEEDARKKLDQVVHSTRCAACTKANDICTGPVGYSCNVCWKLKKSCSNGGCHHTRVKDKPASPAKQTGKRKIYSASGSNSIGTIEQLDEANIPQGGSKRQKTGAGATAHVQFDGVMVTPGTRPNPRPTRKSTRSSKATSKVEDNSSIELDDLFTKLGQEFYAIGKACETIGKTCENIAETINSNA</sequence>
<keyword evidence="4" id="KW-1185">Reference proteome</keyword>
<dbReference type="EMBL" id="KN833015">
    <property type="protein sequence ID" value="KIM78571.1"/>
    <property type="molecule type" value="Genomic_DNA"/>
</dbReference>
<feature type="compositionally biased region" description="Basic and acidic residues" evidence="2">
    <location>
        <begin position="142"/>
        <end position="151"/>
    </location>
</feature>
<feature type="region of interest" description="Disordered" evidence="2">
    <location>
        <begin position="117"/>
        <end position="151"/>
    </location>
</feature>
<evidence type="ECO:0000313" key="4">
    <source>
        <dbReference type="Proteomes" id="UP000054166"/>
    </source>
</evidence>
<accession>A0A0C3FF10</accession>
<reference evidence="3 4" key="1">
    <citation type="submission" date="2014-04" db="EMBL/GenBank/DDBJ databases">
        <authorList>
            <consortium name="DOE Joint Genome Institute"/>
            <person name="Kuo A."/>
            <person name="Tarkka M."/>
            <person name="Buscot F."/>
            <person name="Kohler A."/>
            <person name="Nagy L.G."/>
            <person name="Floudas D."/>
            <person name="Copeland A."/>
            <person name="Barry K.W."/>
            <person name="Cichocki N."/>
            <person name="Veneault-Fourrey C."/>
            <person name="LaButti K."/>
            <person name="Lindquist E.A."/>
            <person name="Lipzen A."/>
            <person name="Lundell T."/>
            <person name="Morin E."/>
            <person name="Murat C."/>
            <person name="Sun H."/>
            <person name="Tunlid A."/>
            <person name="Henrissat B."/>
            <person name="Grigoriev I.V."/>
            <person name="Hibbett D.S."/>
            <person name="Martin F."/>
            <person name="Nordberg H.P."/>
            <person name="Cantor M.N."/>
            <person name="Hua S.X."/>
        </authorList>
    </citation>
    <scope>NUCLEOTIDE SEQUENCE [LARGE SCALE GENOMIC DNA]</scope>
    <source>
        <strain evidence="3 4">F 1598</strain>
    </source>
</reference>
<keyword evidence="1" id="KW-0175">Coiled coil</keyword>
<evidence type="ECO:0000256" key="2">
    <source>
        <dbReference type="SAM" id="MobiDB-lite"/>
    </source>
</evidence>
<reference evidence="4" key="2">
    <citation type="submission" date="2015-01" db="EMBL/GenBank/DDBJ databases">
        <title>Evolutionary Origins and Diversification of the Mycorrhizal Mutualists.</title>
        <authorList>
            <consortium name="DOE Joint Genome Institute"/>
            <consortium name="Mycorrhizal Genomics Consortium"/>
            <person name="Kohler A."/>
            <person name="Kuo A."/>
            <person name="Nagy L.G."/>
            <person name="Floudas D."/>
            <person name="Copeland A."/>
            <person name="Barry K.W."/>
            <person name="Cichocki N."/>
            <person name="Veneault-Fourrey C."/>
            <person name="LaButti K."/>
            <person name="Lindquist E.A."/>
            <person name="Lipzen A."/>
            <person name="Lundell T."/>
            <person name="Morin E."/>
            <person name="Murat C."/>
            <person name="Riley R."/>
            <person name="Ohm R."/>
            <person name="Sun H."/>
            <person name="Tunlid A."/>
            <person name="Henrissat B."/>
            <person name="Grigoriev I.V."/>
            <person name="Hibbett D.S."/>
            <person name="Martin F."/>
        </authorList>
    </citation>
    <scope>NUCLEOTIDE SEQUENCE [LARGE SCALE GENOMIC DNA]</scope>
    <source>
        <strain evidence="4">F 1598</strain>
    </source>
</reference>
<proteinExistence type="predicted"/>
<feature type="region of interest" description="Disordered" evidence="2">
    <location>
        <begin position="236"/>
        <end position="287"/>
    </location>
</feature>
<feature type="region of interest" description="Disordered" evidence="2">
    <location>
        <begin position="193"/>
        <end position="218"/>
    </location>
</feature>
<protein>
    <submittedName>
        <fullName evidence="3">Uncharacterized protein</fullName>
    </submittedName>
</protein>